<sequence>MLSQAFSTLTRGDSRLNTMHFPSRRAIAAVCAILATSTANPTESLDTRAVTPAEVCTDGVLVNLIAYEFPFCLAGKGLLENLFLSRPTDTKLAVKNTSGSSTYESECVEVKATKGVVHSYFYTADGGDTGSCELVAFDKKGCEGKETAHPLSTGFSRCFTKASKFVLPIVSSAKIQCSS</sequence>
<accession>A0AB34L001</accession>
<comment type="caution">
    <text evidence="1">The sequence shown here is derived from an EMBL/GenBank/DDBJ whole genome shotgun (WGS) entry which is preliminary data.</text>
</comment>
<protein>
    <recommendedName>
        <fullName evidence="3">AA1-like domain-containing protein</fullName>
    </recommendedName>
</protein>
<dbReference type="AlphaFoldDB" id="A0AB34L001"/>
<dbReference type="GeneID" id="96003567"/>
<dbReference type="EMBL" id="JAAQHG020000005">
    <property type="protein sequence ID" value="KAL1588978.1"/>
    <property type="molecule type" value="Genomic_DNA"/>
</dbReference>
<dbReference type="Proteomes" id="UP000803884">
    <property type="component" value="Unassembled WGS sequence"/>
</dbReference>
<evidence type="ECO:0008006" key="3">
    <source>
        <dbReference type="Google" id="ProtNLM"/>
    </source>
</evidence>
<name>A0AB34L001_9PEZI</name>
<evidence type="ECO:0000313" key="2">
    <source>
        <dbReference type="Proteomes" id="UP000803884"/>
    </source>
</evidence>
<proteinExistence type="predicted"/>
<dbReference type="RefSeq" id="XP_069232083.1">
    <property type="nucleotide sequence ID" value="XM_069370729.1"/>
</dbReference>
<keyword evidence="2" id="KW-1185">Reference proteome</keyword>
<evidence type="ECO:0000313" key="1">
    <source>
        <dbReference type="EMBL" id="KAL1588978.1"/>
    </source>
</evidence>
<reference evidence="1 2" key="1">
    <citation type="journal article" date="2020" name="Microbiol. Resour. Announc.">
        <title>Draft Genome Sequence of a Cladosporium Species Isolated from the Mesophotic Ascidian Didemnum maculosum.</title>
        <authorList>
            <person name="Gioti A."/>
            <person name="Siaperas R."/>
            <person name="Nikolaivits E."/>
            <person name="Le Goff G."/>
            <person name="Ouazzani J."/>
            <person name="Kotoulas G."/>
            <person name="Topakas E."/>
        </authorList>
    </citation>
    <scope>NUCLEOTIDE SEQUENCE [LARGE SCALE GENOMIC DNA]</scope>
    <source>
        <strain evidence="1 2">TM138-S3</strain>
    </source>
</reference>
<organism evidence="1 2">
    <name type="scientific">Cladosporium halotolerans</name>
    <dbReference type="NCBI Taxonomy" id="1052096"/>
    <lineage>
        <taxon>Eukaryota</taxon>
        <taxon>Fungi</taxon>
        <taxon>Dikarya</taxon>
        <taxon>Ascomycota</taxon>
        <taxon>Pezizomycotina</taxon>
        <taxon>Dothideomycetes</taxon>
        <taxon>Dothideomycetidae</taxon>
        <taxon>Cladosporiales</taxon>
        <taxon>Cladosporiaceae</taxon>
        <taxon>Cladosporium</taxon>
    </lineage>
</organism>
<gene>
    <name evidence="1" type="ORF">WHR41_02123</name>
</gene>